<evidence type="ECO:0000313" key="5">
    <source>
        <dbReference type="EMBL" id="CAD9103313.1"/>
    </source>
</evidence>
<dbReference type="InterPro" id="IPR036317">
    <property type="entry name" value="Cullin_homology_sf"/>
</dbReference>
<dbReference type="GO" id="GO:0031625">
    <property type="term" value="F:ubiquitin protein ligase binding"/>
    <property type="evidence" value="ECO:0007669"/>
    <property type="project" value="InterPro"/>
</dbReference>
<comment type="similarity">
    <text evidence="1 2 3">Belongs to the cullin family.</text>
</comment>
<dbReference type="Pfam" id="PF26557">
    <property type="entry name" value="Cullin_AB"/>
    <property type="match status" value="1"/>
</dbReference>
<dbReference type="InterPro" id="IPR016159">
    <property type="entry name" value="Cullin_repeat-like_dom_sf"/>
</dbReference>
<gene>
    <name evidence="5" type="ORF">NDES1114_LOCUS8451</name>
</gene>
<dbReference type="PROSITE" id="PS50069">
    <property type="entry name" value="CULLIN_2"/>
    <property type="match status" value="1"/>
</dbReference>
<dbReference type="InterPro" id="IPR001373">
    <property type="entry name" value="Cullin_N"/>
</dbReference>
<dbReference type="InterPro" id="IPR045093">
    <property type="entry name" value="Cullin"/>
</dbReference>
<dbReference type="InterPro" id="IPR036388">
    <property type="entry name" value="WH-like_DNA-bd_sf"/>
</dbReference>
<dbReference type="PANTHER" id="PTHR11932">
    <property type="entry name" value="CULLIN"/>
    <property type="match status" value="1"/>
</dbReference>
<dbReference type="SUPFAM" id="SSF75632">
    <property type="entry name" value="Cullin homology domain"/>
    <property type="match status" value="1"/>
</dbReference>
<sequence length="781" mass="89218">MSSMVRKGTKNEAHVMELFQQTWGKIEPAMIEVFGVLYGEGTVSSQNVKNKMGWYQTIYNAATQDQLVADKLYHKLREWLDALLTERVARPVSAQSKTGDGEKLFSTVTQHYKNYKTYTSFGKVVFNYLGTYVTKRSGNDTVEMMFMKAFNKAVYEQVKGDLRTVILAQVNSRRDGNQVDLSALKAAVGIFIDVGTATQVEEKGKLEVYSHDFERAYLDSLRQVYRRRTTAELTSEGGHYTYLKWVETRQDLELFLARELLRHSSYDLVRNATEEEMIAPHFEKIVEHPDSGCGVLLEDWKIPDLARMYKLMKRVKEQKALHLMGKAMQARIEAEASELMQQFNSTTSDGHLSLERPLVQGIVNLNEKYGGLIKDNFEGSGIFFDYRKKAFQATLKAKLTRTDPKPGGGDATEQKATSFSEVLATFCDAVMKRELKDVVDPDAELERLDQLLQVFTYLEEKDVFQEFYKAKLAKRLLQTTPNEDLEKAFLERLQREMGKAFTHKMEGMLLDRESTKQYAERFASDAMSNGLPATFDVQVLTEANWPSYRPDTLVMPPSLQRCADAFVRFYKKSNATRKLTWINLLGQAQMQISFNRGAKDVTMSVYQAAVLLHIDRAGVASVADIAKAIGFDPKQVKPHLASMYLHKMFSMLSRVDENGEKQAPNKTIQDTERFAVNDGFMHKMRKFKLPTASSGSGAGSGMPTDKEIDGRRNIQVDAAVVRIMKSRRTMSFAELQDEVIRQLTKYFIPQPKLIKMRVEDLVTREYLRRHEDDPKMFDYLA</sequence>
<protein>
    <recommendedName>
        <fullName evidence="4">Cullin family profile domain-containing protein</fullName>
    </recommendedName>
</protein>
<organism evidence="5">
    <name type="scientific">Neobodo designis</name>
    <name type="common">Flagellated protozoan</name>
    <name type="synonym">Bodo designis</name>
    <dbReference type="NCBI Taxonomy" id="312471"/>
    <lineage>
        <taxon>Eukaryota</taxon>
        <taxon>Discoba</taxon>
        <taxon>Euglenozoa</taxon>
        <taxon>Kinetoplastea</taxon>
        <taxon>Metakinetoplastina</taxon>
        <taxon>Neobodonida</taxon>
        <taxon>Neobodo</taxon>
    </lineage>
</organism>
<proteinExistence type="inferred from homology"/>
<dbReference type="InterPro" id="IPR059120">
    <property type="entry name" value="Cullin-like_AB"/>
</dbReference>
<evidence type="ECO:0000256" key="3">
    <source>
        <dbReference type="RuleBase" id="RU003829"/>
    </source>
</evidence>
<dbReference type="GO" id="GO:0006511">
    <property type="term" value="P:ubiquitin-dependent protein catabolic process"/>
    <property type="evidence" value="ECO:0007669"/>
    <property type="project" value="InterPro"/>
</dbReference>
<evidence type="ECO:0000256" key="1">
    <source>
        <dbReference type="ARBA" id="ARBA00006019"/>
    </source>
</evidence>
<evidence type="ECO:0000259" key="4">
    <source>
        <dbReference type="PROSITE" id="PS50069"/>
    </source>
</evidence>
<dbReference type="EMBL" id="HBGF01012772">
    <property type="protein sequence ID" value="CAD9103313.1"/>
    <property type="molecule type" value="Transcribed_RNA"/>
</dbReference>
<dbReference type="InterPro" id="IPR036390">
    <property type="entry name" value="WH_DNA-bd_sf"/>
</dbReference>
<evidence type="ECO:0000256" key="2">
    <source>
        <dbReference type="PROSITE-ProRule" id="PRU00330"/>
    </source>
</evidence>
<feature type="domain" description="Cullin family profile" evidence="4">
    <location>
        <begin position="418"/>
        <end position="644"/>
    </location>
</feature>
<dbReference type="SMART" id="SM00182">
    <property type="entry name" value="CULLIN"/>
    <property type="match status" value="1"/>
</dbReference>
<dbReference type="Pfam" id="PF00888">
    <property type="entry name" value="Cullin"/>
    <property type="match status" value="1"/>
</dbReference>
<dbReference type="SUPFAM" id="SSF46785">
    <property type="entry name" value="Winged helix' DNA-binding domain"/>
    <property type="match status" value="1"/>
</dbReference>
<dbReference type="Gene3D" id="1.20.1310.10">
    <property type="entry name" value="Cullin Repeats"/>
    <property type="match status" value="4"/>
</dbReference>
<name>A0A7S1LG18_NEODS</name>
<dbReference type="InterPro" id="IPR019559">
    <property type="entry name" value="Cullin_neddylation_domain"/>
</dbReference>
<dbReference type="AlphaFoldDB" id="A0A7S1LG18"/>
<dbReference type="InterPro" id="IPR016158">
    <property type="entry name" value="Cullin_homology"/>
</dbReference>
<reference evidence="5" key="1">
    <citation type="submission" date="2021-01" db="EMBL/GenBank/DDBJ databases">
        <authorList>
            <person name="Corre E."/>
            <person name="Pelletier E."/>
            <person name="Niang G."/>
            <person name="Scheremetjew M."/>
            <person name="Finn R."/>
            <person name="Kale V."/>
            <person name="Holt S."/>
            <person name="Cochrane G."/>
            <person name="Meng A."/>
            <person name="Brown T."/>
            <person name="Cohen L."/>
        </authorList>
    </citation>
    <scope>NUCLEOTIDE SEQUENCE</scope>
    <source>
        <strain evidence="5">CCAP 1951/1</strain>
    </source>
</reference>
<dbReference type="Pfam" id="PF10557">
    <property type="entry name" value="Cullin_Nedd8"/>
    <property type="match status" value="1"/>
</dbReference>
<accession>A0A7S1LG18</accession>
<dbReference type="Gene3D" id="1.10.10.10">
    <property type="entry name" value="Winged helix-like DNA-binding domain superfamily/Winged helix DNA-binding domain"/>
    <property type="match status" value="1"/>
</dbReference>
<dbReference type="SUPFAM" id="SSF74788">
    <property type="entry name" value="Cullin repeat-like"/>
    <property type="match status" value="1"/>
</dbReference>
<dbReference type="Gene3D" id="3.30.230.130">
    <property type="entry name" value="Cullin, Chain C, Domain 2"/>
    <property type="match status" value="1"/>
</dbReference>
<dbReference type="SMART" id="SM00884">
    <property type="entry name" value="Cullin_Nedd8"/>
    <property type="match status" value="1"/>
</dbReference>